<evidence type="ECO:0000313" key="3">
    <source>
        <dbReference type="Proteomes" id="UP000694548"/>
    </source>
</evidence>
<reference evidence="2" key="1">
    <citation type="submission" date="2014-08" db="EMBL/GenBank/DDBJ databases">
        <authorList>
            <person name="Senf B."/>
            <person name="Petzold A."/>
            <person name="Downie B.R."/>
            <person name="Koch P."/>
            <person name="Platzer M."/>
        </authorList>
    </citation>
    <scope>NUCLEOTIDE SEQUENCE [LARGE SCALE GENOMIC DNA]</scope>
    <source>
        <strain evidence="2">GRZ</strain>
    </source>
</reference>
<dbReference type="Proteomes" id="UP000694548">
    <property type="component" value="Chromosome sgr19"/>
</dbReference>
<reference evidence="2" key="3">
    <citation type="submission" date="2025-09" db="UniProtKB">
        <authorList>
            <consortium name="Ensembl"/>
        </authorList>
    </citation>
    <scope>IDENTIFICATION</scope>
</reference>
<feature type="compositionally biased region" description="Low complexity" evidence="1">
    <location>
        <begin position="52"/>
        <end position="63"/>
    </location>
</feature>
<dbReference type="AlphaFoldDB" id="A0A8C6PS28"/>
<feature type="region of interest" description="Disordered" evidence="1">
    <location>
        <begin position="188"/>
        <end position="220"/>
    </location>
</feature>
<dbReference type="Pfam" id="PF10253">
    <property type="entry name" value="PRCC"/>
    <property type="match status" value="1"/>
</dbReference>
<name>A0A8C6PS28_NOTFU</name>
<feature type="region of interest" description="Disordered" evidence="1">
    <location>
        <begin position="377"/>
        <end position="401"/>
    </location>
</feature>
<evidence type="ECO:0000313" key="2">
    <source>
        <dbReference type="Ensembl" id="ENSNFUP00015047179.1"/>
    </source>
</evidence>
<dbReference type="GO" id="GO:0005634">
    <property type="term" value="C:nucleus"/>
    <property type="evidence" value="ECO:0007669"/>
    <property type="project" value="TreeGrafter"/>
</dbReference>
<keyword evidence="3" id="KW-1185">Reference proteome</keyword>
<accession>A0A8C6PS28</accession>
<dbReference type="PANTHER" id="PTHR13621:SF2">
    <property type="entry name" value="PROLINE-RICH PROTEIN PRCC"/>
    <property type="match status" value="1"/>
</dbReference>
<evidence type="ECO:0000256" key="1">
    <source>
        <dbReference type="SAM" id="MobiDB-lite"/>
    </source>
</evidence>
<proteinExistence type="predicted"/>
<feature type="region of interest" description="Disordered" evidence="1">
    <location>
        <begin position="274"/>
        <end position="295"/>
    </location>
</feature>
<feature type="region of interest" description="Disordered" evidence="1">
    <location>
        <begin position="1"/>
        <end position="153"/>
    </location>
</feature>
<dbReference type="GeneTree" id="ENSGT00390000009042"/>
<dbReference type="Ensembl" id="ENSNFUT00015049235.1">
    <property type="protein sequence ID" value="ENSNFUP00015047179.1"/>
    <property type="gene ID" value="ENSNFUG00015022302.1"/>
</dbReference>
<gene>
    <name evidence="2" type="primary">PRCC</name>
    <name evidence="2" type="synonym">prcc</name>
</gene>
<dbReference type="InterPro" id="IPR018800">
    <property type="entry name" value="PRCC"/>
</dbReference>
<reference evidence="2" key="2">
    <citation type="submission" date="2025-08" db="UniProtKB">
        <authorList>
            <consortium name="Ensembl"/>
        </authorList>
    </citation>
    <scope>IDENTIFICATION</scope>
</reference>
<protein>
    <submittedName>
        <fullName evidence="2">Proline rich mitotic checkpoint control factor</fullName>
    </submittedName>
</protein>
<dbReference type="PANTHER" id="PTHR13621">
    <property type="entry name" value="PROLINE-RICH PROTEIN PRCC"/>
    <property type="match status" value="1"/>
</dbReference>
<organism evidence="2 3">
    <name type="scientific">Nothobranchius furzeri</name>
    <name type="common">Turquoise killifish</name>
    <dbReference type="NCBI Taxonomy" id="105023"/>
    <lineage>
        <taxon>Eukaryota</taxon>
        <taxon>Metazoa</taxon>
        <taxon>Chordata</taxon>
        <taxon>Craniata</taxon>
        <taxon>Vertebrata</taxon>
        <taxon>Euteleostomi</taxon>
        <taxon>Actinopterygii</taxon>
        <taxon>Neopterygii</taxon>
        <taxon>Teleostei</taxon>
        <taxon>Neoteleostei</taxon>
        <taxon>Acanthomorphata</taxon>
        <taxon>Ovalentaria</taxon>
        <taxon>Atherinomorphae</taxon>
        <taxon>Cyprinodontiformes</taxon>
        <taxon>Nothobranchiidae</taxon>
        <taxon>Nothobranchius</taxon>
    </lineage>
</organism>
<sequence length="438" mass="47826">MSLVAYGSSEESDSDSETSTSAKNKPSGGLFAALPAPRAPGSSERKERPAAGSGSRSGDGSDSQPVTGGFLSSLPKPKKRTEPVKITVPQVQRRDSDSDDDEPASKKLQPQGAGSGLSSILPKPKNLTVKEKDRPLVPHTLTKRQELKGPKAPGAPALGLIASSASPSAIKAAAKSAALQVARQIATDEQDNEDITPQNYFSLDESSRPLSSVVPSIDPEPVAPAETLPYSATDELGQSDAPLDFGEGHEGVGAWAGQYDQYQQPMAGPEAFPQGYYDESYYQDPNPGSAEEPEQSAMFDDEGVKQSTAALFYFLFLPVCSSTCAFSNFRFLILSFFLQFMRLQGKRNRGKEEVRFLEIKGDDQLSGNQQWLTKSISEEKQNRQSYGKRRGGQPTGQQRRKHQITYLIHQAKERELELKNSWAENRLTRRQTQAKYGF</sequence>